<evidence type="ECO:0000256" key="2">
    <source>
        <dbReference type="ARBA" id="ARBA00022803"/>
    </source>
</evidence>
<proteinExistence type="predicted"/>
<dbReference type="EMBL" id="JBJYXY010000001">
    <property type="protein sequence ID" value="MFN2975733.1"/>
    <property type="molecule type" value="Genomic_DNA"/>
</dbReference>
<dbReference type="Gene3D" id="1.25.40.10">
    <property type="entry name" value="Tetratricopeptide repeat domain"/>
    <property type="match status" value="1"/>
</dbReference>
<organism evidence="5 6">
    <name type="scientific">Terriglobus aquaticus</name>
    <dbReference type="NCBI Taxonomy" id="940139"/>
    <lineage>
        <taxon>Bacteria</taxon>
        <taxon>Pseudomonadati</taxon>
        <taxon>Acidobacteriota</taxon>
        <taxon>Terriglobia</taxon>
        <taxon>Terriglobales</taxon>
        <taxon>Acidobacteriaceae</taxon>
        <taxon>Terriglobus</taxon>
    </lineage>
</organism>
<gene>
    <name evidence="5" type="ORF">ACK2TP_08155</name>
</gene>
<dbReference type="RefSeq" id="WP_409446156.1">
    <property type="nucleotide sequence ID" value="NZ_JBJYXY010000001.1"/>
</dbReference>
<accession>A0ABW9KJK7</accession>
<evidence type="ECO:0000256" key="1">
    <source>
        <dbReference type="ARBA" id="ARBA00022737"/>
    </source>
</evidence>
<dbReference type="Proteomes" id="UP001634747">
    <property type="component" value="Unassembled WGS sequence"/>
</dbReference>
<protein>
    <submittedName>
        <fullName evidence="5">Tetratricopeptide repeat protein</fullName>
    </submittedName>
</protein>
<name>A0ABW9KJK7_9BACT</name>
<dbReference type="SUPFAM" id="SSF48452">
    <property type="entry name" value="TPR-like"/>
    <property type="match status" value="1"/>
</dbReference>
<dbReference type="Pfam" id="PF13432">
    <property type="entry name" value="TPR_16"/>
    <property type="match status" value="1"/>
</dbReference>
<sequence>MHRVQAQLYAEVGEHTQAITEYQAALKQQPKNPDLLEALGDEYRATSRLDSAADAYRQELEIVPANPVAMYNVGSIAIERGDAATGVPLLEAMIKTFPDSPVAEYFLGRGLAASGRYEEAVDWLKRSAAADKDGEIGKRSWYELARVYTRLHRTGDAETAQREYSRLRDQQEKKSAQETQEWRKLAHPDSK</sequence>
<evidence type="ECO:0000313" key="5">
    <source>
        <dbReference type="EMBL" id="MFN2975733.1"/>
    </source>
</evidence>
<reference evidence="5 6" key="1">
    <citation type="submission" date="2024-12" db="EMBL/GenBank/DDBJ databases">
        <authorList>
            <person name="Lee Y."/>
        </authorList>
    </citation>
    <scope>NUCLEOTIDE SEQUENCE [LARGE SCALE GENOMIC DNA]</scope>
    <source>
        <strain evidence="5 6">03SUJ4</strain>
    </source>
</reference>
<evidence type="ECO:0000313" key="6">
    <source>
        <dbReference type="Proteomes" id="UP001634747"/>
    </source>
</evidence>
<dbReference type="PANTHER" id="PTHR15704">
    <property type="entry name" value="SUPERKILLER 3 PROTEIN-RELATED"/>
    <property type="match status" value="1"/>
</dbReference>
<dbReference type="PROSITE" id="PS50005">
    <property type="entry name" value="TPR"/>
    <property type="match status" value="1"/>
</dbReference>
<dbReference type="Pfam" id="PF14559">
    <property type="entry name" value="TPR_19"/>
    <property type="match status" value="1"/>
</dbReference>
<keyword evidence="1" id="KW-0677">Repeat</keyword>
<evidence type="ECO:0000256" key="3">
    <source>
        <dbReference type="PROSITE-ProRule" id="PRU00339"/>
    </source>
</evidence>
<dbReference type="PANTHER" id="PTHR15704:SF7">
    <property type="entry name" value="SUPERKILLER COMPLEX PROTEIN 3"/>
    <property type="match status" value="1"/>
</dbReference>
<evidence type="ECO:0000256" key="4">
    <source>
        <dbReference type="SAM" id="MobiDB-lite"/>
    </source>
</evidence>
<dbReference type="InterPro" id="IPR039226">
    <property type="entry name" value="Ski3/TTC37"/>
</dbReference>
<dbReference type="InterPro" id="IPR011990">
    <property type="entry name" value="TPR-like_helical_dom_sf"/>
</dbReference>
<dbReference type="SMART" id="SM00028">
    <property type="entry name" value="TPR"/>
    <property type="match status" value="3"/>
</dbReference>
<keyword evidence="6" id="KW-1185">Reference proteome</keyword>
<feature type="repeat" description="TPR" evidence="3">
    <location>
        <begin position="33"/>
        <end position="66"/>
    </location>
</feature>
<keyword evidence="2 3" id="KW-0802">TPR repeat</keyword>
<feature type="region of interest" description="Disordered" evidence="4">
    <location>
        <begin position="153"/>
        <end position="191"/>
    </location>
</feature>
<comment type="caution">
    <text evidence="5">The sequence shown here is derived from an EMBL/GenBank/DDBJ whole genome shotgun (WGS) entry which is preliminary data.</text>
</comment>
<dbReference type="InterPro" id="IPR019734">
    <property type="entry name" value="TPR_rpt"/>
</dbReference>